<dbReference type="GO" id="GO:0005524">
    <property type="term" value="F:ATP binding"/>
    <property type="evidence" value="ECO:0007669"/>
    <property type="project" value="UniProtKB-UniRule"/>
</dbReference>
<dbReference type="EMBL" id="SRPS01000062">
    <property type="protein sequence ID" value="KAG5971185.1"/>
    <property type="molecule type" value="Genomic_DNA"/>
</dbReference>
<dbReference type="InterPro" id="IPR017441">
    <property type="entry name" value="Protein_kinase_ATP_BS"/>
</dbReference>
<dbReference type="GO" id="GO:0004674">
    <property type="term" value="F:protein serine/threonine kinase activity"/>
    <property type="evidence" value="ECO:0007669"/>
    <property type="project" value="UniProtKB-KW"/>
</dbReference>
<evidence type="ECO:0000256" key="3">
    <source>
        <dbReference type="ARBA" id="ARBA00022679"/>
    </source>
</evidence>
<dbReference type="PROSITE" id="PS00107">
    <property type="entry name" value="PROTEIN_KINASE_ATP"/>
    <property type="match status" value="1"/>
</dbReference>
<dbReference type="GO" id="GO:0050684">
    <property type="term" value="P:regulation of mRNA processing"/>
    <property type="evidence" value="ECO:0007669"/>
    <property type="project" value="TreeGrafter"/>
</dbReference>
<sequence>MAHAPKISSWLSRSLTFLSRRVATRGVFSSCCFTTRFGSNSIQSRHLTTSAPPVKYKFIDGVEDIRQYRLGRYHPIHIDDRLNNRYRVVDKLGHGSFSTVWLALDEKITKYVAIKVGTTDANRREIDTISQITQSHVMENARTDHKLLFPTVLDRFDIIGPNGTHSCLVTPPARCSLRDSQDAGHSSFFQLDVARSFAAQLVIALSIVHKSGFAHGDLHIGNLFLQLPSSFDNLSVEQLYDRYGEPTKEPVVCLDPEAATTHPSVPTYAVHSAWLGIPSDNVKLGEAKLILSDFGVAFRPDEKSQYISHATAVMRPPESQFEPEVPLSLASDIWSLGCAIFELLGHRTLLDGYYAIDEDDITAQQIELQGPMPPEWWSRWKGRPIYFDEEGNRTNISWDDWPWERRFGEWVQDMRQKRGMGKFGEDEIDALIKLLRSMLAWKPSERPDISKVLQSEWMTKWALPAYQKGLEECAPGSN</sequence>
<evidence type="ECO:0000256" key="2">
    <source>
        <dbReference type="ARBA" id="ARBA00022527"/>
    </source>
</evidence>
<keyword evidence="5" id="KW-0418">Kinase</keyword>
<feature type="domain" description="Protein kinase" evidence="10">
    <location>
        <begin position="86"/>
        <end position="458"/>
    </location>
</feature>
<reference evidence="11" key="1">
    <citation type="journal article" date="2020" name="bioRxiv">
        <title>Whole genome comparisons of ergot fungi reveals the divergence and evolution of species within the genus Claviceps are the result of varying mechanisms driving genome evolution and host range expansion.</title>
        <authorList>
            <person name="Wyka S.A."/>
            <person name="Mondo S.J."/>
            <person name="Liu M."/>
            <person name="Dettman J."/>
            <person name="Nalam V."/>
            <person name="Broders K.D."/>
        </authorList>
    </citation>
    <scope>NUCLEOTIDE SEQUENCE</scope>
    <source>
        <strain evidence="11">CCC 1102</strain>
    </source>
</reference>
<evidence type="ECO:0000256" key="5">
    <source>
        <dbReference type="ARBA" id="ARBA00022777"/>
    </source>
</evidence>
<dbReference type="EC" id="2.7.11.1" evidence="1"/>
<dbReference type="SMART" id="SM00220">
    <property type="entry name" value="S_TKc"/>
    <property type="match status" value="1"/>
</dbReference>
<evidence type="ECO:0000256" key="9">
    <source>
        <dbReference type="PROSITE-ProRule" id="PRU10141"/>
    </source>
</evidence>
<keyword evidence="3" id="KW-0808">Transferase</keyword>
<evidence type="ECO:0000259" key="10">
    <source>
        <dbReference type="PROSITE" id="PS50011"/>
    </source>
</evidence>
<dbReference type="InterPro" id="IPR000719">
    <property type="entry name" value="Prot_kinase_dom"/>
</dbReference>
<dbReference type="SUPFAM" id="SSF56112">
    <property type="entry name" value="Protein kinase-like (PK-like)"/>
    <property type="match status" value="1"/>
</dbReference>
<dbReference type="Gene3D" id="3.30.200.20">
    <property type="entry name" value="Phosphorylase Kinase, domain 1"/>
    <property type="match status" value="1"/>
</dbReference>
<dbReference type="GO" id="GO:0000245">
    <property type="term" value="P:spliceosomal complex assembly"/>
    <property type="evidence" value="ECO:0007669"/>
    <property type="project" value="TreeGrafter"/>
</dbReference>
<dbReference type="InterPro" id="IPR051334">
    <property type="entry name" value="SRPK"/>
</dbReference>
<evidence type="ECO:0000313" key="12">
    <source>
        <dbReference type="Proteomes" id="UP000784919"/>
    </source>
</evidence>
<keyword evidence="6 9" id="KW-0067">ATP-binding</keyword>
<comment type="catalytic activity">
    <reaction evidence="8">
        <text>L-seryl-[protein] + ATP = O-phospho-L-seryl-[protein] + ADP + H(+)</text>
        <dbReference type="Rhea" id="RHEA:17989"/>
        <dbReference type="Rhea" id="RHEA-COMP:9863"/>
        <dbReference type="Rhea" id="RHEA-COMP:11604"/>
        <dbReference type="ChEBI" id="CHEBI:15378"/>
        <dbReference type="ChEBI" id="CHEBI:29999"/>
        <dbReference type="ChEBI" id="CHEBI:30616"/>
        <dbReference type="ChEBI" id="CHEBI:83421"/>
        <dbReference type="ChEBI" id="CHEBI:456216"/>
        <dbReference type="EC" id="2.7.11.1"/>
    </reaction>
</comment>
<evidence type="ECO:0000256" key="7">
    <source>
        <dbReference type="ARBA" id="ARBA00047899"/>
    </source>
</evidence>
<dbReference type="PANTHER" id="PTHR47634">
    <property type="entry name" value="PROTEIN KINASE DOMAIN-CONTAINING PROTEIN-RELATED"/>
    <property type="match status" value="1"/>
</dbReference>
<dbReference type="PROSITE" id="PS50011">
    <property type="entry name" value="PROTEIN_KINASE_DOM"/>
    <property type="match status" value="1"/>
</dbReference>
<dbReference type="AlphaFoldDB" id="A0A9P7SS41"/>
<dbReference type="InterPro" id="IPR011009">
    <property type="entry name" value="Kinase-like_dom_sf"/>
</dbReference>
<gene>
    <name evidence="11" type="ORF">E4U56_007025</name>
</gene>
<dbReference type="Pfam" id="PF00069">
    <property type="entry name" value="Pkinase"/>
    <property type="match status" value="2"/>
</dbReference>
<dbReference type="Gene3D" id="1.10.510.10">
    <property type="entry name" value="Transferase(Phosphotransferase) domain 1"/>
    <property type="match status" value="1"/>
</dbReference>
<evidence type="ECO:0000256" key="8">
    <source>
        <dbReference type="ARBA" id="ARBA00048679"/>
    </source>
</evidence>
<evidence type="ECO:0000256" key="4">
    <source>
        <dbReference type="ARBA" id="ARBA00022741"/>
    </source>
</evidence>
<comment type="catalytic activity">
    <reaction evidence="7">
        <text>L-threonyl-[protein] + ATP = O-phospho-L-threonyl-[protein] + ADP + H(+)</text>
        <dbReference type="Rhea" id="RHEA:46608"/>
        <dbReference type="Rhea" id="RHEA-COMP:11060"/>
        <dbReference type="Rhea" id="RHEA-COMP:11605"/>
        <dbReference type="ChEBI" id="CHEBI:15378"/>
        <dbReference type="ChEBI" id="CHEBI:30013"/>
        <dbReference type="ChEBI" id="CHEBI:30616"/>
        <dbReference type="ChEBI" id="CHEBI:61977"/>
        <dbReference type="ChEBI" id="CHEBI:456216"/>
        <dbReference type="EC" id="2.7.11.1"/>
    </reaction>
</comment>
<dbReference type="PANTHER" id="PTHR47634:SF9">
    <property type="entry name" value="PROTEIN KINASE DOMAIN-CONTAINING PROTEIN-RELATED"/>
    <property type="match status" value="1"/>
</dbReference>
<evidence type="ECO:0000256" key="1">
    <source>
        <dbReference type="ARBA" id="ARBA00012513"/>
    </source>
</evidence>
<feature type="binding site" evidence="9">
    <location>
        <position position="115"/>
    </location>
    <ligand>
        <name>ATP</name>
        <dbReference type="ChEBI" id="CHEBI:30616"/>
    </ligand>
</feature>
<dbReference type="Proteomes" id="UP000784919">
    <property type="component" value="Unassembled WGS sequence"/>
</dbReference>
<keyword evidence="4 9" id="KW-0547">Nucleotide-binding</keyword>
<dbReference type="OrthoDB" id="5979581at2759"/>
<keyword evidence="2" id="KW-0723">Serine/threonine-protein kinase</keyword>
<evidence type="ECO:0000256" key="6">
    <source>
        <dbReference type="ARBA" id="ARBA00022840"/>
    </source>
</evidence>
<organism evidence="11 12">
    <name type="scientific">Claviceps arundinis</name>
    <dbReference type="NCBI Taxonomy" id="1623583"/>
    <lineage>
        <taxon>Eukaryota</taxon>
        <taxon>Fungi</taxon>
        <taxon>Dikarya</taxon>
        <taxon>Ascomycota</taxon>
        <taxon>Pezizomycotina</taxon>
        <taxon>Sordariomycetes</taxon>
        <taxon>Hypocreomycetidae</taxon>
        <taxon>Hypocreales</taxon>
        <taxon>Clavicipitaceae</taxon>
        <taxon>Claviceps</taxon>
    </lineage>
</organism>
<protein>
    <recommendedName>
        <fullName evidence="1">non-specific serine/threonine protein kinase</fullName>
        <ecNumber evidence="1">2.7.11.1</ecNumber>
    </recommendedName>
</protein>
<accession>A0A9P7SS41</accession>
<evidence type="ECO:0000313" key="11">
    <source>
        <dbReference type="EMBL" id="KAG5971185.1"/>
    </source>
</evidence>
<comment type="caution">
    <text evidence="11">The sequence shown here is derived from an EMBL/GenBank/DDBJ whole genome shotgun (WGS) entry which is preliminary data.</text>
</comment>
<name>A0A9P7SS41_9HYPO</name>
<proteinExistence type="predicted"/>